<evidence type="ECO:0000313" key="3">
    <source>
        <dbReference type="EMBL" id="GGD22633.1"/>
    </source>
</evidence>
<evidence type="ECO:0000256" key="1">
    <source>
        <dbReference type="ARBA" id="ARBA00022679"/>
    </source>
</evidence>
<dbReference type="InterPro" id="IPR001296">
    <property type="entry name" value="Glyco_trans_1"/>
</dbReference>
<organism evidence="3 4">
    <name type="scientific">Sinisalibacter lacisalsi</name>
    <dbReference type="NCBI Taxonomy" id="1526570"/>
    <lineage>
        <taxon>Bacteria</taxon>
        <taxon>Pseudomonadati</taxon>
        <taxon>Pseudomonadota</taxon>
        <taxon>Alphaproteobacteria</taxon>
        <taxon>Rhodobacterales</taxon>
        <taxon>Roseobacteraceae</taxon>
        <taxon>Sinisalibacter</taxon>
    </lineage>
</organism>
<dbReference type="Proteomes" id="UP000617355">
    <property type="component" value="Unassembled WGS sequence"/>
</dbReference>
<dbReference type="PANTHER" id="PTHR46401:SF2">
    <property type="entry name" value="GLYCOSYLTRANSFERASE WBBK-RELATED"/>
    <property type="match status" value="1"/>
</dbReference>
<accession>A0ABQ1QEH4</accession>
<proteinExistence type="predicted"/>
<dbReference type="CDD" id="cd03809">
    <property type="entry name" value="GT4_MtfB-like"/>
    <property type="match status" value="1"/>
</dbReference>
<dbReference type="SUPFAM" id="SSF53756">
    <property type="entry name" value="UDP-Glycosyltransferase/glycogen phosphorylase"/>
    <property type="match status" value="1"/>
</dbReference>
<evidence type="ECO:0000259" key="2">
    <source>
        <dbReference type="Pfam" id="PF00534"/>
    </source>
</evidence>
<dbReference type="EMBL" id="BMGI01000001">
    <property type="protein sequence ID" value="GGD22633.1"/>
    <property type="molecule type" value="Genomic_DNA"/>
</dbReference>
<reference evidence="4" key="1">
    <citation type="journal article" date="2019" name="Int. J. Syst. Evol. Microbiol.">
        <title>The Global Catalogue of Microorganisms (GCM) 10K type strain sequencing project: providing services to taxonomists for standard genome sequencing and annotation.</title>
        <authorList>
            <consortium name="The Broad Institute Genomics Platform"/>
            <consortium name="The Broad Institute Genome Sequencing Center for Infectious Disease"/>
            <person name="Wu L."/>
            <person name="Ma J."/>
        </authorList>
    </citation>
    <scope>NUCLEOTIDE SEQUENCE [LARGE SCALE GENOMIC DNA]</scope>
    <source>
        <strain evidence="4">CGMCC 1.12922</strain>
    </source>
</reference>
<dbReference type="Gene3D" id="3.40.50.2000">
    <property type="entry name" value="Glycogen Phosphorylase B"/>
    <property type="match status" value="1"/>
</dbReference>
<feature type="domain" description="Glycosyl transferase family 1" evidence="2">
    <location>
        <begin position="228"/>
        <end position="371"/>
    </location>
</feature>
<dbReference type="Pfam" id="PF00534">
    <property type="entry name" value="Glycos_transf_1"/>
    <property type="match status" value="1"/>
</dbReference>
<protein>
    <recommendedName>
        <fullName evidence="2">Glycosyl transferase family 1 domain-containing protein</fullName>
    </recommendedName>
</protein>
<sequence length="406" mass="45475">MFARVGTRQTGIDRVEAKYLERFLEEPEPLFSLVRTVNGLGSMKRPAFSLLDRDATRALAERLLGATPWGRADLRASLRRKALPEKRAAYADLRRLERMRSGMRDLGKMLRQQLPEGTVWVNTGLTNLANEPVFKAIKSIPGGRVSILLHDVIPLDYPAYINNKMSGGFIGMMRHTSKHADLMIYNSDYTRRTAERHLAIMGRVPPMVMAHLGVEMPEPEPDSLPRTLDTSRPYFVILGTIEPRKNHALLLDIWEHFANTLPADEIPNLVIAGKRGWLNREVFERLDTSPIMGRHVQEFAGLDDGAVAALMKGAQALLMPSFVEGFGLPPAEALLLGTPALVNDLPVYREVLGNNPIYASVDDMYSWAEIILDLARADRQEKEAAALAAIRLPTWEDHFNLVLKVT</sequence>
<comment type="caution">
    <text evidence="3">The sequence shown here is derived from an EMBL/GenBank/DDBJ whole genome shotgun (WGS) entry which is preliminary data.</text>
</comment>
<dbReference type="PANTHER" id="PTHR46401">
    <property type="entry name" value="GLYCOSYLTRANSFERASE WBBK-RELATED"/>
    <property type="match status" value="1"/>
</dbReference>
<keyword evidence="4" id="KW-1185">Reference proteome</keyword>
<name>A0ABQ1QEH4_9RHOB</name>
<evidence type="ECO:0000313" key="4">
    <source>
        <dbReference type="Proteomes" id="UP000617355"/>
    </source>
</evidence>
<keyword evidence="1" id="KW-0808">Transferase</keyword>
<gene>
    <name evidence="3" type="ORF">GCM10011358_03930</name>
</gene>